<feature type="region of interest" description="Disordered" evidence="10">
    <location>
        <begin position="339"/>
        <end position="363"/>
    </location>
</feature>
<dbReference type="FunFam" id="3.40.50.150:FF:000201">
    <property type="entry name" value="tRNA wybutosine-synthesizing protein 2 homolog"/>
    <property type="match status" value="1"/>
</dbReference>
<dbReference type="Pfam" id="PF25133">
    <property type="entry name" value="TYW2_N_2"/>
    <property type="match status" value="1"/>
</dbReference>
<dbReference type="Pfam" id="PF25132">
    <property type="entry name" value="TYW2_N"/>
    <property type="match status" value="1"/>
</dbReference>
<keyword evidence="5" id="KW-0949">S-adenosyl-L-methionine</keyword>
<dbReference type="GeneID" id="105893068"/>
<name>A0A6P3VKP1_CLUHA</name>
<dbReference type="PANTHER" id="PTHR23245:SF25">
    <property type="entry name" value="TRNA WYBUTOSINE-SYNTHESIZING PROTEIN 2 HOMOLOG"/>
    <property type="match status" value="1"/>
</dbReference>
<evidence type="ECO:0000256" key="8">
    <source>
        <dbReference type="ARBA" id="ARBA00037786"/>
    </source>
</evidence>
<evidence type="ECO:0000256" key="4">
    <source>
        <dbReference type="ARBA" id="ARBA00022679"/>
    </source>
</evidence>
<keyword evidence="12" id="KW-1185">Reference proteome</keyword>
<dbReference type="SUPFAM" id="SSF53335">
    <property type="entry name" value="S-adenosyl-L-methionine-dependent methyltransferases"/>
    <property type="match status" value="1"/>
</dbReference>
<evidence type="ECO:0000256" key="10">
    <source>
        <dbReference type="SAM" id="MobiDB-lite"/>
    </source>
</evidence>
<feature type="compositionally biased region" description="Polar residues" evidence="10">
    <location>
        <begin position="353"/>
        <end position="362"/>
    </location>
</feature>
<gene>
    <name evidence="13" type="primary">trmt12</name>
</gene>
<dbReference type="Gene3D" id="3.30.300.110">
    <property type="entry name" value="Met-10+ protein-like domains"/>
    <property type="match status" value="1"/>
</dbReference>
<dbReference type="Proteomes" id="UP000515152">
    <property type="component" value="Chromosome 20"/>
</dbReference>
<comment type="catalytic activity">
    <reaction evidence="9">
        <text>4-demethylwyosine(37) in tRNA(Phe) + S-adenosyl-L-methionine = 4-demethyl-7-[(3S)-3-amino-3-carboxypropyl]wyosine(37) in tRNA(Phe) + S-methyl-5'-thioadenosine + H(+)</text>
        <dbReference type="Rhea" id="RHEA:36355"/>
        <dbReference type="Rhea" id="RHEA-COMP:10164"/>
        <dbReference type="Rhea" id="RHEA-COMP:10378"/>
        <dbReference type="ChEBI" id="CHEBI:15378"/>
        <dbReference type="ChEBI" id="CHEBI:17509"/>
        <dbReference type="ChEBI" id="CHEBI:59789"/>
        <dbReference type="ChEBI" id="CHEBI:64315"/>
        <dbReference type="ChEBI" id="CHEBI:73550"/>
        <dbReference type="EC" id="2.5.1.114"/>
    </reaction>
</comment>
<dbReference type="GO" id="GO:0005737">
    <property type="term" value="C:cytoplasm"/>
    <property type="evidence" value="ECO:0007669"/>
    <property type="project" value="TreeGrafter"/>
</dbReference>
<evidence type="ECO:0000256" key="2">
    <source>
        <dbReference type="ARBA" id="ARBA00012265"/>
    </source>
</evidence>
<evidence type="ECO:0000256" key="6">
    <source>
        <dbReference type="ARBA" id="ARBA00022694"/>
    </source>
</evidence>
<comment type="pathway">
    <text evidence="1">tRNA modification; wybutosine-tRNA(Phe) biosynthesis.</text>
</comment>
<dbReference type="InterPro" id="IPR056743">
    <property type="entry name" value="TRM5-TYW2-like_MTfase"/>
</dbReference>
<dbReference type="InterPro" id="IPR029063">
    <property type="entry name" value="SAM-dependent_MTases_sf"/>
</dbReference>
<evidence type="ECO:0000256" key="9">
    <source>
        <dbReference type="ARBA" id="ARBA00049400"/>
    </source>
</evidence>
<dbReference type="GO" id="GO:0102522">
    <property type="term" value="F:tRNA 4-demethylwyosine alpha-amino-alpha-carboxypropyltransferase activity"/>
    <property type="evidence" value="ECO:0007669"/>
    <property type="project" value="UniProtKB-EC"/>
</dbReference>
<dbReference type="Pfam" id="PF02475">
    <property type="entry name" value="TRM5-TYW2_MTfase"/>
    <property type="match status" value="1"/>
</dbReference>
<evidence type="ECO:0000259" key="11">
    <source>
        <dbReference type="PROSITE" id="PS51684"/>
    </source>
</evidence>
<keyword evidence="6" id="KW-0819">tRNA processing</keyword>
<dbReference type="KEGG" id="char:105893068"/>
<reference evidence="13" key="1">
    <citation type="submission" date="2025-08" db="UniProtKB">
        <authorList>
            <consortium name="RefSeq"/>
        </authorList>
    </citation>
    <scope>IDENTIFICATION</scope>
</reference>
<dbReference type="InterPro" id="IPR056745">
    <property type="entry name" value="TYW2_N"/>
</dbReference>
<evidence type="ECO:0000313" key="13">
    <source>
        <dbReference type="RefSeq" id="XP_012674863.1"/>
    </source>
</evidence>
<evidence type="ECO:0000256" key="7">
    <source>
        <dbReference type="ARBA" id="ARBA00031315"/>
    </source>
</evidence>
<organism evidence="12 13">
    <name type="scientific">Clupea harengus</name>
    <name type="common">Atlantic herring</name>
    <dbReference type="NCBI Taxonomy" id="7950"/>
    <lineage>
        <taxon>Eukaryota</taxon>
        <taxon>Metazoa</taxon>
        <taxon>Chordata</taxon>
        <taxon>Craniata</taxon>
        <taxon>Vertebrata</taxon>
        <taxon>Euteleostomi</taxon>
        <taxon>Actinopterygii</taxon>
        <taxon>Neopterygii</taxon>
        <taxon>Teleostei</taxon>
        <taxon>Clupei</taxon>
        <taxon>Clupeiformes</taxon>
        <taxon>Clupeoidei</taxon>
        <taxon>Clupeidae</taxon>
        <taxon>Clupea</taxon>
    </lineage>
</organism>
<accession>A0A6P3VKP1</accession>
<dbReference type="PANTHER" id="PTHR23245">
    <property type="entry name" value="TRNA METHYLTRANSFERASE"/>
    <property type="match status" value="1"/>
</dbReference>
<dbReference type="EC" id="2.5.1.114" evidence="2"/>
<dbReference type="GO" id="GO:0030488">
    <property type="term" value="P:tRNA methylation"/>
    <property type="evidence" value="ECO:0007669"/>
    <property type="project" value="TreeGrafter"/>
</dbReference>
<dbReference type="FunFam" id="3.30.300.110:FF:000002">
    <property type="entry name" value="tRNA wybutosine-synthesizing protein 2 homolog"/>
    <property type="match status" value="1"/>
</dbReference>
<evidence type="ECO:0000256" key="5">
    <source>
        <dbReference type="ARBA" id="ARBA00022691"/>
    </source>
</evidence>
<dbReference type="GO" id="GO:0031591">
    <property type="term" value="P:wybutosine biosynthetic process"/>
    <property type="evidence" value="ECO:0007669"/>
    <property type="project" value="TreeGrafter"/>
</dbReference>
<evidence type="ECO:0000313" key="12">
    <source>
        <dbReference type="Proteomes" id="UP000515152"/>
    </source>
</evidence>
<sequence>MDMVPSLKVPQSGAQLYRKHLQRKGALDPRYSIQKHSDGTVTLPLLPSSLQHIHLSTLLPSVAHGSTCGIVQIQAPRLSKRKNSKSFSEKLDEVLQDQLSSHGVSWNEDLKNDLPQSWHCHGDLVLIGEDCFTLPAWKKMGSELWPTVARELGAKRLAQIKQISKDGFRTPLVTLLLGDSSYVTHVDNKIRYEFDITKCMFSFGNITEKLRIASFNCSGETVVDLYAGIGYFTLPYLVHADAAHVHACEWNPDAVEALKRNLHLNKVSERCTVHQGDNRQLPLEDLADRVNLGFIPSSESSWAVACRLLRRDTGGVLHIHQNVTSPVCSTDTRLQDATATDRENGAEVDDETQVSQDAPSGTNRDRLAWKTWAEDTASRIAELLTALARRSWRTQIKHIENVKSYAPHIHHIVLDLECRPL</sequence>
<dbReference type="Gene3D" id="3.40.50.150">
    <property type="entry name" value="Vaccinia Virus protein VP39"/>
    <property type="match status" value="1"/>
</dbReference>
<dbReference type="CDD" id="cd02440">
    <property type="entry name" value="AdoMet_MTases"/>
    <property type="match status" value="1"/>
</dbReference>
<dbReference type="AlphaFoldDB" id="A0A6P3VKP1"/>
<dbReference type="RefSeq" id="XP_012674863.1">
    <property type="nucleotide sequence ID" value="XM_012819409.2"/>
</dbReference>
<dbReference type="OrthoDB" id="408788at2759"/>
<comment type="function">
    <text evidence="8">S-adenosyl-L-methionine-dependent transferase that acts as a component of the wybutosine biosynthesis pathway. Wybutosine is a hyper modified guanosine with a tricyclic base found at the 3'-position adjacent to the anticodon of eukaryotic phenylalanine tRNA. Catalyzes the transfer of the alpha-amino-alpha-carboxypropyl (acp) group from S-adenosyl-L-methionine to the C-7 position of 4-demethylwyosine (imG-14) to produce wybutosine-86.</text>
</comment>
<evidence type="ECO:0000256" key="3">
    <source>
        <dbReference type="ARBA" id="ARBA00017179"/>
    </source>
</evidence>
<proteinExistence type="predicted"/>
<keyword evidence="4" id="KW-0808">Transferase</keyword>
<feature type="domain" description="SAM-dependent methyltransferase TRM5/TYW2-type" evidence="11">
    <location>
        <begin position="118"/>
        <end position="420"/>
    </location>
</feature>
<dbReference type="InterPro" id="IPR030382">
    <property type="entry name" value="MeTrfase_TRM5/TYW2"/>
</dbReference>
<dbReference type="InterPro" id="IPR056744">
    <property type="entry name" value="TRM5/TYW2-like_N"/>
</dbReference>
<evidence type="ECO:0000256" key="1">
    <source>
        <dbReference type="ARBA" id="ARBA00004797"/>
    </source>
</evidence>
<dbReference type="CTD" id="55039"/>
<dbReference type="PROSITE" id="PS51684">
    <property type="entry name" value="SAM_MT_TRM5_TYW2"/>
    <property type="match status" value="1"/>
</dbReference>
<dbReference type="GO" id="GO:0008175">
    <property type="term" value="F:tRNA methyltransferase activity"/>
    <property type="evidence" value="ECO:0007669"/>
    <property type="project" value="TreeGrafter"/>
</dbReference>
<protein>
    <recommendedName>
        <fullName evidence="3">tRNA wybutosine-synthesizing protein 2 homolog</fullName>
        <ecNumber evidence="2">2.5.1.114</ecNumber>
    </recommendedName>
    <alternativeName>
        <fullName evidence="7">tRNA(Phe) (4-demethylwyosine(37)-C(7)) aminocarboxypropyltransferase</fullName>
    </alternativeName>
</protein>